<keyword evidence="5" id="KW-0547">Nucleotide-binding</keyword>
<evidence type="ECO:0000256" key="4">
    <source>
        <dbReference type="ARBA" id="ARBA00044613"/>
    </source>
</evidence>
<evidence type="ECO:0000256" key="5">
    <source>
        <dbReference type="RuleBase" id="RU362007"/>
    </source>
</evidence>
<comment type="pathway">
    <text evidence="1">Carbohydrate degradation; glycolysis; D-glyceraldehyde 3-phosphate and glycerone phosphate from D-glucose: step 1/4.</text>
</comment>
<dbReference type="GO" id="GO:0005536">
    <property type="term" value="F:D-glucose binding"/>
    <property type="evidence" value="ECO:0007669"/>
    <property type="project" value="InterPro"/>
</dbReference>
<dbReference type="GO" id="GO:0006096">
    <property type="term" value="P:glycolytic process"/>
    <property type="evidence" value="ECO:0007669"/>
    <property type="project" value="UniProtKB-KW"/>
</dbReference>
<dbReference type="GO" id="GO:0005739">
    <property type="term" value="C:mitochondrion"/>
    <property type="evidence" value="ECO:0007669"/>
    <property type="project" value="TreeGrafter"/>
</dbReference>
<keyword evidence="8" id="KW-1185">Reference proteome</keyword>
<dbReference type="PANTHER" id="PTHR19443:SF16">
    <property type="entry name" value="HEXOKINASE TYPE 1-RELATED"/>
    <property type="match status" value="1"/>
</dbReference>
<evidence type="ECO:0000256" key="2">
    <source>
        <dbReference type="ARBA" id="ARBA00005028"/>
    </source>
</evidence>
<evidence type="ECO:0000256" key="1">
    <source>
        <dbReference type="ARBA" id="ARBA00004888"/>
    </source>
</evidence>
<comment type="similarity">
    <text evidence="5">Belongs to the hexokinase family.</text>
</comment>
<dbReference type="STRING" id="4846.A0A367J3J9"/>
<dbReference type="Proteomes" id="UP000253551">
    <property type="component" value="Unassembled WGS sequence"/>
</dbReference>
<dbReference type="PROSITE" id="PS51748">
    <property type="entry name" value="HEXOKINASE_2"/>
    <property type="match status" value="1"/>
</dbReference>
<keyword evidence="5 7" id="KW-0418">Kinase</keyword>
<dbReference type="PRINTS" id="PR00475">
    <property type="entry name" value="HEXOKINASE"/>
</dbReference>
<organism evidence="7 8">
    <name type="scientific">Rhizopus stolonifer</name>
    <name type="common">Rhizopus nigricans</name>
    <dbReference type="NCBI Taxonomy" id="4846"/>
    <lineage>
        <taxon>Eukaryota</taxon>
        <taxon>Fungi</taxon>
        <taxon>Fungi incertae sedis</taxon>
        <taxon>Mucoromycota</taxon>
        <taxon>Mucoromycotina</taxon>
        <taxon>Mucoromycetes</taxon>
        <taxon>Mucorales</taxon>
        <taxon>Mucorineae</taxon>
        <taxon>Rhizopodaceae</taxon>
        <taxon>Rhizopus</taxon>
    </lineage>
</organism>
<proteinExistence type="inferred from homology"/>
<comment type="caution">
    <text evidence="7">The sequence shown here is derived from an EMBL/GenBank/DDBJ whole genome shotgun (WGS) entry which is preliminary data.</text>
</comment>
<dbReference type="GO" id="GO:0004340">
    <property type="term" value="F:glucokinase activity"/>
    <property type="evidence" value="ECO:0007669"/>
    <property type="project" value="TreeGrafter"/>
</dbReference>
<dbReference type="EC" id="2.7.1.-" evidence="5"/>
<comment type="catalytic activity">
    <reaction evidence="4">
        <text>a D-hexose + ATP = a D-hexose 6-phosphate + ADP + H(+)</text>
        <dbReference type="Rhea" id="RHEA:22740"/>
        <dbReference type="ChEBI" id="CHEBI:4194"/>
        <dbReference type="ChEBI" id="CHEBI:15378"/>
        <dbReference type="ChEBI" id="CHEBI:30616"/>
        <dbReference type="ChEBI" id="CHEBI:229467"/>
        <dbReference type="ChEBI" id="CHEBI:456216"/>
        <dbReference type="EC" id="2.7.1.1"/>
    </reaction>
    <physiologicalReaction direction="left-to-right" evidence="4">
        <dbReference type="Rhea" id="RHEA:22741"/>
    </physiologicalReaction>
</comment>
<evidence type="ECO:0000313" key="7">
    <source>
        <dbReference type="EMBL" id="RCH84512.1"/>
    </source>
</evidence>
<keyword evidence="3 5" id="KW-0324">Glycolysis</keyword>
<dbReference type="InterPro" id="IPR043129">
    <property type="entry name" value="ATPase_NBD"/>
</dbReference>
<keyword evidence="5" id="KW-0808">Transferase</keyword>
<dbReference type="GO" id="GO:0005829">
    <property type="term" value="C:cytosol"/>
    <property type="evidence" value="ECO:0007669"/>
    <property type="project" value="TreeGrafter"/>
</dbReference>
<dbReference type="AlphaFoldDB" id="A0A367J3J9"/>
<evidence type="ECO:0000313" key="8">
    <source>
        <dbReference type="Proteomes" id="UP000253551"/>
    </source>
</evidence>
<dbReference type="EMBL" id="PJQM01004424">
    <property type="protein sequence ID" value="RCH84512.1"/>
    <property type="molecule type" value="Genomic_DNA"/>
</dbReference>
<dbReference type="GO" id="GO:0001678">
    <property type="term" value="P:intracellular glucose homeostasis"/>
    <property type="evidence" value="ECO:0007669"/>
    <property type="project" value="InterPro"/>
</dbReference>
<dbReference type="SUPFAM" id="SSF53067">
    <property type="entry name" value="Actin-like ATPase domain"/>
    <property type="match status" value="1"/>
</dbReference>
<dbReference type="InterPro" id="IPR001312">
    <property type="entry name" value="Hexokinase"/>
</dbReference>
<gene>
    <name evidence="7" type="primary">GLK1_11</name>
    <name evidence="7" type="ORF">CU098_009126</name>
</gene>
<name>A0A367J3J9_RHIST</name>
<evidence type="ECO:0000259" key="6">
    <source>
        <dbReference type="Pfam" id="PF03727"/>
    </source>
</evidence>
<dbReference type="GO" id="GO:0008865">
    <property type="term" value="F:fructokinase activity"/>
    <property type="evidence" value="ECO:0007669"/>
    <property type="project" value="TreeGrafter"/>
</dbReference>
<sequence length="213" mass="23660">MVVNIEWGAFDPERKVLPYTIYDHKLNRESVEPDQQPFEKMISNLYLGEIVRNVILSLVDLRLIFSGQSSQELNQAGALTNSLPSILADRSENLEETSRVLEELEISTVWVDRQMVKCISSWVVSRAARLTACGVAAILSDSLQKEPTRIAIGGSVYELFPDFEKQLLDNLDELLGGLAKDVQLDLVRENIGLGAAIIALMAHQASLLQGPLR</sequence>
<dbReference type="OrthoDB" id="419537at2759"/>
<dbReference type="Pfam" id="PF03727">
    <property type="entry name" value="Hexokinase_2"/>
    <property type="match status" value="1"/>
</dbReference>
<dbReference type="GO" id="GO:0006006">
    <property type="term" value="P:glucose metabolic process"/>
    <property type="evidence" value="ECO:0007669"/>
    <property type="project" value="TreeGrafter"/>
</dbReference>
<comment type="pathway">
    <text evidence="2">Carbohydrate metabolism; hexose metabolism.</text>
</comment>
<dbReference type="PANTHER" id="PTHR19443">
    <property type="entry name" value="HEXOKINASE"/>
    <property type="match status" value="1"/>
</dbReference>
<protein>
    <recommendedName>
        <fullName evidence="5">Phosphotransferase</fullName>
        <ecNumber evidence="5">2.7.1.-</ecNumber>
    </recommendedName>
</protein>
<reference evidence="7 8" key="1">
    <citation type="journal article" date="2018" name="G3 (Bethesda)">
        <title>Phylogenetic and Phylogenomic Definition of Rhizopus Species.</title>
        <authorList>
            <person name="Gryganskyi A.P."/>
            <person name="Golan J."/>
            <person name="Dolatabadi S."/>
            <person name="Mondo S."/>
            <person name="Robb S."/>
            <person name="Idnurm A."/>
            <person name="Muszewska A."/>
            <person name="Steczkiewicz K."/>
            <person name="Masonjones S."/>
            <person name="Liao H.L."/>
            <person name="Gajdeczka M.T."/>
            <person name="Anike F."/>
            <person name="Vuek A."/>
            <person name="Anishchenko I.M."/>
            <person name="Voigt K."/>
            <person name="de Hoog G.S."/>
            <person name="Smith M.E."/>
            <person name="Heitman J."/>
            <person name="Vilgalys R."/>
            <person name="Stajich J.E."/>
        </authorList>
    </citation>
    <scope>NUCLEOTIDE SEQUENCE [LARGE SCALE GENOMIC DNA]</scope>
    <source>
        <strain evidence="7 8">LSU 92-RS-03</strain>
    </source>
</reference>
<dbReference type="Gene3D" id="3.40.367.20">
    <property type="match status" value="1"/>
</dbReference>
<dbReference type="GO" id="GO:0005524">
    <property type="term" value="F:ATP binding"/>
    <property type="evidence" value="ECO:0007669"/>
    <property type="project" value="UniProtKB-UniRule"/>
</dbReference>
<evidence type="ECO:0000256" key="3">
    <source>
        <dbReference type="ARBA" id="ARBA00023152"/>
    </source>
</evidence>
<accession>A0A367J3J9</accession>
<dbReference type="InterPro" id="IPR022673">
    <property type="entry name" value="Hexokinase_C"/>
</dbReference>
<keyword evidence="5" id="KW-0067">ATP-binding</keyword>
<feature type="domain" description="Hexokinase C-terminal" evidence="6">
    <location>
        <begin position="1"/>
        <end position="201"/>
    </location>
</feature>